<feature type="chain" id="PRO_5002407948" evidence="3">
    <location>
        <begin position="24"/>
        <end position="888"/>
    </location>
</feature>
<dbReference type="InterPro" id="IPR020011">
    <property type="entry name" value="FimV_C"/>
</dbReference>
<reference evidence="5 6" key="1">
    <citation type="submission" date="2014-07" db="EMBL/GenBank/DDBJ databases">
        <title>Comparative analysis of Nitrosococcus oceani genome inventories of strains from Pacific and Atlantic gyres.</title>
        <authorList>
            <person name="Lim C.K."/>
            <person name="Wang L."/>
            <person name="Sayavedra-Soto L.A."/>
            <person name="Klotz M.G."/>
        </authorList>
    </citation>
    <scope>NUCLEOTIDE SEQUENCE [LARGE SCALE GENOMIC DNA]</scope>
    <source>
        <strain evidence="5 6">C-27</strain>
    </source>
</reference>
<keyword evidence="3" id="KW-0732">Signal</keyword>
<feature type="coiled-coil region" evidence="1">
    <location>
        <begin position="340"/>
        <end position="374"/>
    </location>
</feature>
<organism evidence="5 6">
    <name type="scientific">Nitrosococcus oceani C-27</name>
    <dbReference type="NCBI Taxonomy" id="314279"/>
    <lineage>
        <taxon>Bacteria</taxon>
        <taxon>Pseudomonadati</taxon>
        <taxon>Pseudomonadota</taxon>
        <taxon>Gammaproteobacteria</taxon>
        <taxon>Chromatiales</taxon>
        <taxon>Chromatiaceae</taxon>
        <taxon>Nitrosococcus</taxon>
    </lineage>
</organism>
<dbReference type="InterPro" id="IPR011990">
    <property type="entry name" value="TPR-like_helical_dom_sf"/>
</dbReference>
<dbReference type="NCBIfam" id="TIGR03505">
    <property type="entry name" value="FimV_core"/>
    <property type="match status" value="1"/>
</dbReference>
<comment type="caution">
    <text evidence="5">The sequence shown here is derived from an EMBL/GenBank/DDBJ whole genome shotgun (WGS) entry which is preliminary data.</text>
</comment>
<evidence type="ECO:0000256" key="2">
    <source>
        <dbReference type="SAM" id="MobiDB-lite"/>
    </source>
</evidence>
<dbReference type="Gene3D" id="1.25.40.10">
    <property type="entry name" value="Tetratricopeptide repeat domain"/>
    <property type="match status" value="1"/>
</dbReference>
<dbReference type="Pfam" id="PF25800">
    <property type="entry name" value="FimV_N"/>
    <property type="match status" value="1"/>
</dbReference>
<dbReference type="Gene3D" id="1.20.58.2200">
    <property type="match status" value="1"/>
</dbReference>
<dbReference type="InterPro" id="IPR020012">
    <property type="entry name" value="LysM_FimV"/>
</dbReference>
<evidence type="ECO:0000259" key="4">
    <source>
        <dbReference type="Pfam" id="PF25800"/>
    </source>
</evidence>
<dbReference type="NCBIfam" id="TIGR03504">
    <property type="entry name" value="FimV_Cterm"/>
    <property type="match status" value="1"/>
</dbReference>
<protein>
    <submittedName>
        <fullName evidence="5">Fimbrial protein FimV</fullName>
    </submittedName>
</protein>
<evidence type="ECO:0000313" key="5">
    <source>
        <dbReference type="EMBL" id="KFI20025.1"/>
    </source>
</evidence>
<gene>
    <name evidence="5" type="ORF">IB75_05230</name>
</gene>
<evidence type="ECO:0000313" key="6">
    <source>
        <dbReference type="Proteomes" id="UP000028839"/>
    </source>
</evidence>
<dbReference type="EMBL" id="JPGN01000029">
    <property type="protein sequence ID" value="KFI20025.1"/>
    <property type="molecule type" value="Genomic_DNA"/>
</dbReference>
<feature type="region of interest" description="Disordered" evidence="2">
    <location>
        <begin position="684"/>
        <end position="711"/>
    </location>
</feature>
<feature type="signal peptide" evidence="3">
    <location>
        <begin position="1"/>
        <end position="23"/>
    </location>
</feature>
<dbReference type="InterPro" id="IPR038440">
    <property type="entry name" value="FimV_C_sf"/>
</dbReference>
<dbReference type="OrthoDB" id="5298707at2"/>
<dbReference type="Pfam" id="PF14559">
    <property type="entry name" value="TPR_19"/>
    <property type="match status" value="1"/>
</dbReference>
<sequence length="888" mass="95682">MVRKTIVSVSVAGLLAASSSWEAYSLGIGGISLKSGLNQPFKAEIPLHAVRENSLEDIKVKLAPSEDFFRAGLDRALVLSNLRFRPLRKETGETVIEVTSQGPIREPFLDFLVAVTWPQGHLLREYTVLLDPPFLMEPGPAIVSSIASVQDTVAPVTPQKAETWSVQIPEPLVESTMVSSTAKADSSAYGPIRPAETLWPIAQRVRSSSSIAPQQMMLALLRANPDVFLHGNINGLKVGRMLTIPAEEEALKLTFAEAVEQVQQQNKAWAALGRKSQAFEAERSEEEKAPGNESGGAVNLLAVREHVLPLLSKERGPGVQESSGEDIHLQTLLSLTQEALETRAQENEALQARLQAMELQVNTLQQLLSAQDARLVGLEGPEETSKKEILEGQDGKFEKVEFLAPSMEEIATLTLSSPGEEEALPSSGEKALETALPVSSDALSATEERVPEQTKQAGEFVSAEEVSEPEGAFSAFMNLKNLLLLSGSSILLLILAVLRLRKRKTTEKPALTIAEQEEAGKDGDDEASEVLAKEIGPIAPLEQEVVHGMKAPASSTASQIQAESHEIMAEVDDYLAFGRHHEAATALKEALLQEPGRQDLKFKLAEVYHAAGNGSAFVDLVEEWAPNPHGDDGLWADLVAMGKDLRPGHALFTSLRQDDAAAQVGLELPASDFSLDFSPGDLLSDENSAVPFSPAEEEASAGENSSVETPQAEEVGLEFDLEGMVLAKPSVQDDGITDQPVEAEREEGVIEFEPFSSPLGTEENVKEAENSEQSLEFFSPEFEIQEDNQGLLVLETPVDDPESTPLEPADPAASVDTLGEDMSEASLPGKALLEDLDEMEVKLDLARAYMDMGDADGARGLLEEVVAEGTEQQRDTGEGLLAELAKAS</sequence>
<dbReference type="AlphaFoldDB" id="A0A0E2Z8Q8"/>
<keyword evidence="1" id="KW-0175">Coiled coil</keyword>
<dbReference type="InterPro" id="IPR057840">
    <property type="entry name" value="FimV_N"/>
</dbReference>
<dbReference type="Proteomes" id="UP000028839">
    <property type="component" value="Unassembled WGS sequence"/>
</dbReference>
<dbReference type="HOGENOM" id="CLU_007099_0_0_6"/>
<feature type="domain" description="FimV N-terminal" evidence="4">
    <location>
        <begin position="26"/>
        <end position="133"/>
    </location>
</feature>
<evidence type="ECO:0000256" key="1">
    <source>
        <dbReference type="SAM" id="Coils"/>
    </source>
</evidence>
<name>A0A0E2Z8Q8_9GAMM</name>
<accession>A0A0E2Z8Q8</accession>
<proteinExistence type="predicted"/>
<evidence type="ECO:0000256" key="3">
    <source>
        <dbReference type="SAM" id="SignalP"/>
    </source>
</evidence>